<evidence type="ECO:0000256" key="1">
    <source>
        <dbReference type="SAM" id="MobiDB-lite"/>
    </source>
</evidence>
<evidence type="ECO:0000313" key="3">
    <source>
        <dbReference type="EMBL" id="GFE48782.1"/>
    </source>
</evidence>
<dbReference type="RefSeq" id="WP_159974643.1">
    <property type="nucleotide sequence ID" value="NZ_BLIV01000001.1"/>
</dbReference>
<accession>A0A640VM42</accession>
<dbReference type="Proteomes" id="UP000436522">
    <property type="component" value="Unassembled WGS sequence"/>
</dbReference>
<sequence>MVIARFRAVKHAARQKSMGPDPNISYKLRKQRKTFAGSARAQISRDIKALEKRIEDGPEKILQIKSATVLRAHERKVGRMEREKFVLAEGPWYSDGTTCWGCSWMADLLEHFAVAVDRHPDRTAPTESDGREVTFREVKICAQQLARKWRRKGLGHGDRVLLAMPVKAEFYASLVDLWSFGATVVLPEPAMGIAGVAPRGGVPSSRDLKEMPHETVAPCSNHGDEV</sequence>
<organism evidence="3 4">
    <name type="scientific">Roseobacter cerasinus</name>
    <dbReference type="NCBI Taxonomy" id="2602289"/>
    <lineage>
        <taxon>Bacteria</taxon>
        <taxon>Pseudomonadati</taxon>
        <taxon>Pseudomonadota</taxon>
        <taxon>Alphaproteobacteria</taxon>
        <taxon>Rhodobacterales</taxon>
        <taxon>Roseobacteraceae</taxon>
        <taxon>Roseobacter</taxon>
    </lineage>
</organism>
<feature type="domain" description="AMP-dependent synthetase/ligase" evidence="2">
    <location>
        <begin position="113"/>
        <end position="191"/>
    </location>
</feature>
<evidence type="ECO:0000313" key="4">
    <source>
        <dbReference type="Proteomes" id="UP000436522"/>
    </source>
</evidence>
<evidence type="ECO:0000259" key="2">
    <source>
        <dbReference type="Pfam" id="PF00501"/>
    </source>
</evidence>
<dbReference type="Gene3D" id="3.40.50.980">
    <property type="match status" value="1"/>
</dbReference>
<gene>
    <name evidence="3" type="ORF">So717_05350</name>
</gene>
<dbReference type="InterPro" id="IPR000873">
    <property type="entry name" value="AMP-dep_synth/lig_dom"/>
</dbReference>
<comment type="caution">
    <text evidence="3">The sequence shown here is derived from an EMBL/GenBank/DDBJ whole genome shotgun (WGS) entry which is preliminary data.</text>
</comment>
<dbReference type="AlphaFoldDB" id="A0A640VM42"/>
<keyword evidence="4" id="KW-1185">Reference proteome</keyword>
<feature type="region of interest" description="Disordered" evidence="1">
    <location>
        <begin position="201"/>
        <end position="226"/>
    </location>
</feature>
<protein>
    <recommendedName>
        <fullName evidence="2">AMP-dependent synthetase/ligase domain-containing protein</fullName>
    </recommendedName>
</protein>
<name>A0A640VM42_9RHOB</name>
<dbReference type="SUPFAM" id="SSF56801">
    <property type="entry name" value="Acetyl-CoA synthetase-like"/>
    <property type="match status" value="1"/>
</dbReference>
<dbReference type="EMBL" id="BLIV01000001">
    <property type="protein sequence ID" value="GFE48782.1"/>
    <property type="molecule type" value="Genomic_DNA"/>
</dbReference>
<dbReference type="OrthoDB" id="9803968at2"/>
<reference evidence="3 4" key="1">
    <citation type="submission" date="2019-12" db="EMBL/GenBank/DDBJ databases">
        <title>Roseobacter cerasinus sp. nov., isolated from seawater around aquaculture.</title>
        <authorList>
            <person name="Muramatsu S."/>
            <person name="Takabe Y."/>
            <person name="Mori K."/>
            <person name="Takaichi S."/>
            <person name="Hanada S."/>
        </authorList>
    </citation>
    <scope>NUCLEOTIDE SEQUENCE [LARGE SCALE GENOMIC DNA]</scope>
    <source>
        <strain evidence="3 4">AI77</strain>
    </source>
</reference>
<dbReference type="Pfam" id="PF00501">
    <property type="entry name" value="AMP-binding"/>
    <property type="match status" value="1"/>
</dbReference>
<proteinExistence type="predicted"/>